<dbReference type="InterPro" id="IPR035985">
    <property type="entry name" value="Ubiquitin-activating_enz"/>
</dbReference>
<comment type="caution">
    <text evidence="2">The sequence shown here is derived from an EMBL/GenBank/DDBJ whole genome shotgun (WGS) entry which is preliminary data.</text>
</comment>
<dbReference type="Gene3D" id="3.40.50.720">
    <property type="entry name" value="NAD(P)-binding Rossmann-like Domain"/>
    <property type="match status" value="1"/>
</dbReference>
<name>A0A9D1G6R2_9FIRM</name>
<dbReference type="GO" id="GO:0061504">
    <property type="term" value="P:cyclic threonylcarbamoyladenosine biosynthetic process"/>
    <property type="evidence" value="ECO:0007669"/>
    <property type="project" value="TreeGrafter"/>
</dbReference>
<feature type="domain" description="THIF-type NAD/FAD binding fold" evidence="1">
    <location>
        <begin position="7"/>
        <end position="227"/>
    </location>
</feature>
<dbReference type="EMBL" id="DVJS01000261">
    <property type="protein sequence ID" value="HIS98373.1"/>
    <property type="molecule type" value="Genomic_DNA"/>
</dbReference>
<keyword evidence="2" id="KW-0548">Nucleotidyltransferase</keyword>
<keyword evidence="2" id="KW-0808">Transferase</keyword>
<accession>A0A9D1G6R2</accession>
<dbReference type="SUPFAM" id="SSF69572">
    <property type="entry name" value="Activating enzymes of the ubiquitin-like proteins"/>
    <property type="match status" value="1"/>
</dbReference>
<evidence type="ECO:0000313" key="2">
    <source>
        <dbReference type="EMBL" id="HIS98373.1"/>
    </source>
</evidence>
<evidence type="ECO:0000313" key="3">
    <source>
        <dbReference type="Proteomes" id="UP000886876"/>
    </source>
</evidence>
<reference evidence="2" key="2">
    <citation type="journal article" date="2021" name="PeerJ">
        <title>Extensive microbial diversity within the chicken gut microbiome revealed by metagenomics and culture.</title>
        <authorList>
            <person name="Gilroy R."/>
            <person name="Ravi A."/>
            <person name="Getino M."/>
            <person name="Pursley I."/>
            <person name="Horton D.L."/>
            <person name="Alikhan N.F."/>
            <person name="Baker D."/>
            <person name="Gharbi K."/>
            <person name="Hall N."/>
            <person name="Watson M."/>
            <person name="Adriaenssens E.M."/>
            <person name="Foster-Nyarko E."/>
            <person name="Jarju S."/>
            <person name="Secka A."/>
            <person name="Antonio M."/>
            <person name="Oren A."/>
            <person name="Chaudhuri R.R."/>
            <person name="La Ragione R."/>
            <person name="Hildebrand F."/>
            <person name="Pallen M.J."/>
        </authorList>
    </citation>
    <scope>NUCLEOTIDE SEQUENCE</scope>
    <source>
        <strain evidence="2">ChiHecec3B27-6122</strain>
    </source>
</reference>
<dbReference type="AlphaFoldDB" id="A0A9D1G6R2"/>
<dbReference type="GO" id="GO:0016779">
    <property type="term" value="F:nucleotidyltransferase activity"/>
    <property type="evidence" value="ECO:0007669"/>
    <property type="project" value="UniProtKB-KW"/>
</dbReference>
<dbReference type="GO" id="GO:0008641">
    <property type="term" value="F:ubiquitin-like modifier activating enzyme activity"/>
    <property type="evidence" value="ECO:0007669"/>
    <property type="project" value="InterPro"/>
</dbReference>
<dbReference type="GO" id="GO:0061503">
    <property type="term" value="F:tRNA threonylcarbamoyladenosine dehydratase"/>
    <property type="evidence" value="ECO:0007669"/>
    <property type="project" value="TreeGrafter"/>
</dbReference>
<dbReference type="InterPro" id="IPR045886">
    <property type="entry name" value="ThiF/MoeB/HesA"/>
</dbReference>
<dbReference type="InterPro" id="IPR000594">
    <property type="entry name" value="ThiF_NAD_FAD-bd"/>
</dbReference>
<sequence length="228" mass="24144">MEKRLLRNLPALTEAECEKLKSSRVFICGCGGLGGYLSELVVRAGVGKVRAADPDVFDETNLNRQLLATRESLGRNKALCAMERARLIAPETEYEALAVRLDESNADGLLAGCDIVLDGLDSARSRRTLSAACARLGLPLVLGAVDGWLCHAALSMPGDGLTERLYPAGTADADAAAAPVGTLSFCPALCASVQVALCVAYLCGRDVESGRLCCFDLLGQRHESFRLA</sequence>
<dbReference type="Proteomes" id="UP000886876">
    <property type="component" value="Unassembled WGS sequence"/>
</dbReference>
<dbReference type="Pfam" id="PF00899">
    <property type="entry name" value="ThiF"/>
    <property type="match status" value="1"/>
</dbReference>
<organism evidence="2 3">
    <name type="scientific">Candidatus Scatomorpha pullistercoris</name>
    <dbReference type="NCBI Taxonomy" id="2840929"/>
    <lineage>
        <taxon>Bacteria</taxon>
        <taxon>Bacillati</taxon>
        <taxon>Bacillota</taxon>
        <taxon>Clostridia</taxon>
        <taxon>Eubacteriales</taxon>
        <taxon>Candidatus Scatomorpha</taxon>
    </lineage>
</organism>
<proteinExistence type="predicted"/>
<reference evidence="2" key="1">
    <citation type="submission" date="2020-10" db="EMBL/GenBank/DDBJ databases">
        <authorList>
            <person name="Gilroy R."/>
        </authorList>
    </citation>
    <scope>NUCLEOTIDE SEQUENCE</scope>
    <source>
        <strain evidence="2">ChiHecec3B27-6122</strain>
    </source>
</reference>
<protein>
    <submittedName>
        <fullName evidence="2">ThiF family adenylyltransferase</fullName>
    </submittedName>
</protein>
<gene>
    <name evidence="2" type="ORF">IAD42_10390</name>
</gene>
<dbReference type="PANTHER" id="PTHR43267:SF1">
    <property type="entry name" value="TRNA THREONYLCARBAMOYLADENOSINE DEHYDRATASE"/>
    <property type="match status" value="1"/>
</dbReference>
<dbReference type="PANTHER" id="PTHR43267">
    <property type="entry name" value="TRNA THREONYLCARBAMOYLADENOSINE DEHYDRATASE"/>
    <property type="match status" value="1"/>
</dbReference>
<evidence type="ECO:0000259" key="1">
    <source>
        <dbReference type="Pfam" id="PF00899"/>
    </source>
</evidence>